<dbReference type="EMBL" id="CP025704">
    <property type="protein sequence ID" value="AUN97620.1"/>
    <property type="molecule type" value="Genomic_DNA"/>
</dbReference>
<organism evidence="1 2">
    <name type="scientific">Bacteriovorax stolpii</name>
    <name type="common">Bdellovibrio stolpii</name>
    <dbReference type="NCBI Taxonomy" id="960"/>
    <lineage>
        <taxon>Bacteria</taxon>
        <taxon>Pseudomonadati</taxon>
        <taxon>Bdellovibrionota</taxon>
        <taxon>Bacteriovoracia</taxon>
        <taxon>Bacteriovoracales</taxon>
        <taxon>Bacteriovoracaceae</taxon>
        <taxon>Bacteriovorax</taxon>
    </lineage>
</organism>
<sequence length="448" mass="51906">MFFSKYFLHSFLFLTLSSLGNTSLSAATAELTYEKYIRLNKPVNRSDTGEWLGLSFETAPPEKKLDTFLMGDLRFYFQDNNSFNYSLQEAYAVYQNDDYKITIGRKILDWNTNEKYWSLGYLNALQSFTLLSTEEEGVTGLIFTKRYGNFEFDILGSYLFIPQINPSIDFKNGEVKSHSEWMRLPPKKTVVSGLEVPIYYSISDYQIEKIVFNKSLGANVRYHWSNGGASAFAIYKPENKLRVNASAYYDNLNTGKVIVTADPTVNHHAYYGVQLFQSFGDIKARGGFSYVDPNAKFGKDFLIDISNARKTFKSDYFNINPRYDKEAYAHMSLNYDKQKNYKLTLNYIHLLSDNIRGNDDFFSDTVKWKSTFGGGFQYFFNDSFDIAFDLKYDIERKDNIVKGEITYNYVNKIRLALGLEVLKAPDKNSYWSYYRTSDTLYSTLGFIF</sequence>
<dbReference type="RefSeq" id="WP_102242915.1">
    <property type="nucleotide sequence ID" value="NZ_CP025704.1"/>
</dbReference>
<dbReference type="AlphaFoldDB" id="A0A2K9NQ19"/>
<dbReference type="Proteomes" id="UP000235584">
    <property type="component" value="Chromosome"/>
</dbReference>
<gene>
    <name evidence="1" type="ORF">C0V70_05725</name>
</gene>
<evidence type="ECO:0000313" key="1">
    <source>
        <dbReference type="EMBL" id="AUN97620.1"/>
    </source>
</evidence>
<evidence type="ECO:0000313" key="2">
    <source>
        <dbReference type="Proteomes" id="UP000235584"/>
    </source>
</evidence>
<proteinExistence type="predicted"/>
<accession>A0A2K9NQ19</accession>
<dbReference type="KEGG" id="bsto:C0V70_05725"/>
<name>A0A2K9NQ19_BACTC</name>
<keyword evidence="2" id="KW-1185">Reference proteome</keyword>
<reference evidence="1 2" key="1">
    <citation type="submission" date="2018-01" db="EMBL/GenBank/DDBJ databases">
        <title>Complete genome sequence of Bacteriovorax stolpii DSM12778.</title>
        <authorList>
            <person name="Tang B."/>
            <person name="Chang J."/>
        </authorList>
    </citation>
    <scope>NUCLEOTIDE SEQUENCE [LARGE SCALE GENOMIC DNA]</scope>
    <source>
        <strain evidence="1 2">DSM 12778</strain>
    </source>
</reference>
<protein>
    <submittedName>
        <fullName evidence="1">Uncharacterized protein</fullName>
    </submittedName>
</protein>